<dbReference type="PANTHER" id="PTHR46907:SF1">
    <property type="entry name" value="HEAT SHOCK PROTEIN FAMILY B (SMALL) MEMBER 7"/>
    <property type="match status" value="1"/>
</dbReference>
<reference evidence="4" key="3">
    <citation type="submission" date="2025-09" db="UniProtKB">
        <authorList>
            <consortium name="Ensembl"/>
        </authorList>
    </citation>
    <scope>IDENTIFICATION</scope>
</reference>
<dbReference type="PANTHER" id="PTHR46907">
    <property type="entry name" value="HEAT SHOCK PROTEIN BETA-7-RELATED"/>
    <property type="match status" value="1"/>
</dbReference>
<evidence type="ECO:0000256" key="1">
    <source>
        <dbReference type="PROSITE-ProRule" id="PRU00285"/>
    </source>
</evidence>
<comment type="similarity">
    <text evidence="1 2">Belongs to the small heat shock protein (HSP20) family.</text>
</comment>
<evidence type="ECO:0000313" key="4">
    <source>
        <dbReference type="Ensembl" id="ENSSORP00005015793.1"/>
    </source>
</evidence>
<dbReference type="InterPro" id="IPR002068">
    <property type="entry name" value="A-crystallin/Hsp20_dom"/>
</dbReference>
<accession>A0A672ZH53</accession>
<evidence type="ECO:0000259" key="3">
    <source>
        <dbReference type="PROSITE" id="PS01031"/>
    </source>
</evidence>
<dbReference type="SUPFAM" id="SSF49764">
    <property type="entry name" value="HSP20-like chaperones"/>
    <property type="match status" value="1"/>
</dbReference>
<reference evidence="4" key="2">
    <citation type="submission" date="2025-08" db="UniProtKB">
        <authorList>
            <consortium name="Ensembl"/>
        </authorList>
    </citation>
    <scope>IDENTIFICATION</scope>
</reference>
<dbReference type="AlphaFoldDB" id="A0A672ZH53"/>
<evidence type="ECO:0000256" key="2">
    <source>
        <dbReference type="RuleBase" id="RU003616"/>
    </source>
</evidence>
<protein>
    <recommendedName>
        <fullName evidence="3">SHSP domain-containing protein</fullName>
    </recommendedName>
</protein>
<keyword evidence="5" id="KW-1185">Reference proteome</keyword>
<organism evidence="4 5">
    <name type="scientific">Sphaeramia orbicularis</name>
    <name type="common">orbiculate cardinalfish</name>
    <dbReference type="NCBI Taxonomy" id="375764"/>
    <lineage>
        <taxon>Eukaryota</taxon>
        <taxon>Metazoa</taxon>
        <taxon>Chordata</taxon>
        <taxon>Craniata</taxon>
        <taxon>Vertebrata</taxon>
        <taxon>Euteleostomi</taxon>
        <taxon>Actinopterygii</taxon>
        <taxon>Neopterygii</taxon>
        <taxon>Teleostei</taxon>
        <taxon>Neoteleostei</taxon>
        <taxon>Acanthomorphata</taxon>
        <taxon>Gobiaria</taxon>
        <taxon>Kurtiformes</taxon>
        <taxon>Apogonoidei</taxon>
        <taxon>Apogonidae</taxon>
        <taxon>Apogoninae</taxon>
        <taxon>Sphaeramia</taxon>
    </lineage>
</organism>
<evidence type="ECO:0000313" key="5">
    <source>
        <dbReference type="Proteomes" id="UP000472271"/>
    </source>
</evidence>
<dbReference type="Pfam" id="PF00011">
    <property type="entry name" value="HSP20"/>
    <property type="match status" value="1"/>
</dbReference>
<feature type="domain" description="SHSP" evidence="3">
    <location>
        <begin position="41"/>
        <end position="145"/>
    </location>
</feature>
<dbReference type="PROSITE" id="PS01031">
    <property type="entry name" value="SHSP"/>
    <property type="match status" value="1"/>
</dbReference>
<proteinExistence type="inferred from homology"/>
<dbReference type="InterPro" id="IPR008978">
    <property type="entry name" value="HSP20-like_chaperone"/>
</dbReference>
<sequence length="151" mass="16573">HFIKHTRGRRTERTQLVNKWCQAQQTLTHTVAYFAPTGGAMTGRQSSSGGGVRCVGDVYYMSADVSQFEPHDVVVMAYNHQVVIHAAKVMDDGTVGDTFTHKSLFPDDMDPLSICGTFSPDGVLVVRVHRTTALGEPEPLATPVYRSEAHL</sequence>
<dbReference type="Proteomes" id="UP000472271">
    <property type="component" value="Chromosome 13"/>
</dbReference>
<dbReference type="Gene3D" id="2.60.40.790">
    <property type="match status" value="1"/>
</dbReference>
<name>A0A672ZH53_9TELE</name>
<reference evidence="4" key="1">
    <citation type="submission" date="2019-06" db="EMBL/GenBank/DDBJ databases">
        <authorList>
            <consortium name="Wellcome Sanger Institute Data Sharing"/>
        </authorList>
    </citation>
    <scope>NUCLEOTIDE SEQUENCE [LARGE SCALE GENOMIC DNA]</scope>
</reference>
<dbReference type="Ensembl" id="ENSSORT00005016289.1">
    <property type="protein sequence ID" value="ENSSORP00005015793.1"/>
    <property type="gene ID" value="ENSSORG00005008007.1"/>
</dbReference>